<evidence type="ECO:0000313" key="4">
    <source>
        <dbReference type="Proteomes" id="UP000789342"/>
    </source>
</evidence>
<dbReference type="Pfam" id="PF00069">
    <property type="entry name" value="Pkinase"/>
    <property type="match status" value="1"/>
</dbReference>
<keyword evidence="4" id="KW-1185">Reference proteome</keyword>
<name>A0A9N9GNK8_9GLOM</name>
<feature type="domain" description="Protein kinase" evidence="2">
    <location>
        <begin position="1"/>
        <end position="218"/>
    </location>
</feature>
<protein>
    <submittedName>
        <fullName evidence="3">813_t:CDS:1</fullName>
    </submittedName>
</protein>
<evidence type="ECO:0000256" key="1">
    <source>
        <dbReference type="ARBA" id="ARBA00038101"/>
    </source>
</evidence>
<feature type="non-terminal residue" evidence="3">
    <location>
        <position position="618"/>
    </location>
</feature>
<proteinExistence type="inferred from homology"/>
<dbReference type="SMART" id="SM00671">
    <property type="entry name" value="SEL1"/>
    <property type="match status" value="7"/>
</dbReference>
<dbReference type="SUPFAM" id="SSF56112">
    <property type="entry name" value="Protein kinase-like (PK-like)"/>
    <property type="match status" value="1"/>
</dbReference>
<dbReference type="InterPro" id="IPR000719">
    <property type="entry name" value="Prot_kinase_dom"/>
</dbReference>
<dbReference type="InterPro" id="IPR050767">
    <property type="entry name" value="Sel1_AlgK"/>
</dbReference>
<dbReference type="PROSITE" id="PS50011">
    <property type="entry name" value="PROTEIN_KINASE_DOM"/>
    <property type="match status" value="1"/>
</dbReference>
<organism evidence="3 4">
    <name type="scientific">Acaulospora morrowiae</name>
    <dbReference type="NCBI Taxonomy" id="94023"/>
    <lineage>
        <taxon>Eukaryota</taxon>
        <taxon>Fungi</taxon>
        <taxon>Fungi incertae sedis</taxon>
        <taxon>Mucoromycota</taxon>
        <taxon>Glomeromycotina</taxon>
        <taxon>Glomeromycetes</taxon>
        <taxon>Diversisporales</taxon>
        <taxon>Acaulosporaceae</taxon>
        <taxon>Acaulospora</taxon>
    </lineage>
</organism>
<dbReference type="AlphaFoldDB" id="A0A9N9GNK8"/>
<dbReference type="Gene3D" id="1.10.510.10">
    <property type="entry name" value="Transferase(Phosphotransferase) domain 1"/>
    <property type="match status" value="1"/>
</dbReference>
<dbReference type="InterPro" id="IPR011009">
    <property type="entry name" value="Kinase-like_dom_sf"/>
</dbReference>
<dbReference type="Pfam" id="PF08238">
    <property type="entry name" value="Sel1"/>
    <property type="match status" value="7"/>
</dbReference>
<dbReference type="GO" id="GO:0004672">
    <property type="term" value="F:protein kinase activity"/>
    <property type="evidence" value="ECO:0007669"/>
    <property type="project" value="InterPro"/>
</dbReference>
<dbReference type="EMBL" id="CAJVPV010007113">
    <property type="protein sequence ID" value="CAG8614836.1"/>
    <property type="molecule type" value="Genomic_DNA"/>
</dbReference>
<evidence type="ECO:0000313" key="3">
    <source>
        <dbReference type="EMBL" id="CAG8614836.1"/>
    </source>
</evidence>
<dbReference type="SUPFAM" id="SSF81901">
    <property type="entry name" value="HCP-like"/>
    <property type="match status" value="1"/>
</dbReference>
<comment type="similarity">
    <text evidence="1">Belongs to the sel-1 family.</text>
</comment>
<sequence length="618" mass="70948">EQTATECESWMMNNSIDNVFQREGIAIYQFNMFDEVNPIDPSETATEGVFKATLRNNRKTVILKRIHLSEEFNLNDLINETSENLFVHNESIKLCSFKMSTRMSASRKLTEKFRDSVQYFDSQYLRLCDSTACRRSSDIYSLGVLMREIACGDTQFESILDSSHVSRNEILNHIKKCSLNKPVAGVPRGYFKIYTDCMQHEESLRPNISQVLRDLKRINVSDKISELEILIPLFNDNQNKSLIKADILNAEDVIIPESQSKSLKTSDKSTETDMFIKSLFHFFTNLFFKQHLVMAPVLIKKYIKDHKKNPVRVFHQLLQNRNRSYFTSMIGCFYQYGIGVVVDYKMAFEYYSLAAKDTFDFENETPNEMPNSETWSKSFKRYNIINSRILIASLYIDGKGIKQNRKKAFQILLKTAAEGSSRAVNYIGYCFEKGYGVAKDSQKAFIMYSKAAEQGYLVAQCNRGYGFQDGVGTEKDVIKGFQYYLKAAMEGNVVAKYCVGWCFENGQGVEKNDEIAYYWYLKCANEGYSSSQSNVAYCYLSGQGIARNERKAFEWYRKAGENGNVFSQRITGIKYMNGTGITKDIIKAIFWLQKAADNGDTDAIDELEDIIGFMFLLL</sequence>
<gene>
    <name evidence="3" type="ORF">AMORRO_LOCUS8390</name>
</gene>
<dbReference type="InterPro" id="IPR006597">
    <property type="entry name" value="Sel1-like"/>
</dbReference>
<dbReference type="GO" id="GO:0005524">
    <property type="term" value="F:ATP binding"/>
    <property type="evidence" value="ECO:0007669"/>
    <property type="project" value="InterPro"/>
</dbReference>
<dbReference type="PANTHER" id="PTHR11102:SF160">
    <property type="entry name" value="ERAD-ASSOCIATED E3 UBIQUITIN-PROTEIN LIGASE COMPONENT HRD3"/>
    <property type="match status" value="1"/>
</dbReference>
<reference evidence="3" key="1">
    <citation type="submission" date="2021-06" db="EMBL/GenBank/DDBJ databases">
        <authorList>
            <person name="Kallberg Y."/>
            <person name="Tangrot J."/>
            <person name="Rosling A."/>
        </authorList>
    </citation>
    <scope>NUCLEOTIDE SEQUENCE</scope>
    <source>
        <strain evidence="3">CL551</strain>
    </source>
</reference>
<dbReference type="OrthoDB" id="272077at2759"/>
<comment type="caution">
    <text evidence="3">The sequence shown here is derived from an EMBL/GenBank/DDBJ whole genome shotgun (WGS) entry which is preliminary data.</text>
</comment>
<evidence type="ECO:0000259" key="2">
    <source>
        <dbReference type="PROSITE" id="PS50011"/>
    </source>
</evidence>
<dbReference type="InterPro" id="IPR011990">
    <property type="entry name" value="TPR-like_helical_dom_sf"/>
</dbReference>
<accession>A0A9N9GNK8</accession>
<dbReference type="Proteomes" id="UP000789342">
    <property type="component" value="Unassembled WGS sequence"/>
</dbReference>
<dbReference type="Gene3D" id="1.25.40.10">
    <property type="entry name" value="Tetratricopeptide repeat domain"/>
    <property type="match status" value="1"/>
</dbReference>
<dbReference type="PANTHER" id="PTHR11102">
    <property type="entry name" value="SEL-1-LIKE PROTEIN"/>
    <property type="match status" value="1"/>
</dbReference>